<feature type="transmembrane region" description="Helical" evidence="6">
    <location>
        <begin position="207"/>
        <end position="227"/>
    </location>
</feature>
<evidence type="ECO:0000313" key="8">
    <source>
        <dbReference type="EMBL" id="OIN95850.1"/>
    </source>
</evidence>
<dbReference type="Pfam" id="PF00482">
    <property type="entry name" value="T2SSF"/>
    <property type="match status" value="1"/>
</dbReference>
<dbReference type="PANTHER" id="PTHR35007">
    <property type="entry name" value="INTEGRAL MEMBRANE PROTEIN-RELATED"/>
    <property type="match status" value="1"/>
</dbReference>
<protein>
    <recommendedName>
        <fullName evidence="7">Type II secretion system protein GspF domain-containing protein</fullName>
    </recommendedName>
</protein>
<gene>
    <name evidence="8" type="ORF">AUJ66_08120</name>
</gene>
<comment type="subcellular location">
    <subcellularLocation>
        <location evidence="1">Cell membrane</location>
        <topology evidence="1">Multi-pass membrane protein</topology>
    </subcellularLocation>
</comment>
<evidence type="ECO:0000256" key="6">
    <source>
        <dbReference type="SAM" id="Phobius"/>
    </source>
</evidence>
<dbReference type="Gene3D" id="1.20.81.30">
    <property type="entry name" value="Type II secretion system (T2SS), domain F"/>
    <property type="match status" value="1"/>
</dbReference>
<evidence type="ECO:0000313" key="9">
    <source>
        <dbReference type="Proteomes" id="UP000182278"/>
    </source>
</evidence>
<dbReference type="GO" id="GO:0005886">
    <property type="term" value="C:plasma membrane"/>
    <property type="evidence" value="ECO:0007669"/>
    <property type="project" value="UniProtKB-SubCell"/>
</dbReference>
<reference evidence="8 9" key="1">
    <citation type="journal article" date="2016" name="Environ. Microbiol.">
        <title>Genomic resolution of a cold subsurface aquifer community provides metabolic insights for novel microbes adapted to high CO concentrations.</title>
        <authorList>
            <person name="Probst A.J."/>
            <person name="Castelle C.J."/>
            <person name="Singh A."/>
            <person name="Brown C.T."/>
            <person name="Anantharaman K."/>
            <person name="Sharon I."/>
            <person name="Hug L.A."/>
            <person name="Burstein D."/>
            <person name="Emerson J.B."/>
            <person name="Thomas B.C."/>
            <person name="Banfield J.F."/>
        </authorList>
    </citation>
    <scope>NUCLEOTIDE SEQUENCE [LARGE SCALE GENOMIC DNA]</scope>
    <source>
        <strain evidence="8">CG1_02_38_46</strain>
    </source>
</reference>
<proteinExistence type="predicted"/>
<organism evidence="8 9">
    <name type="scientific">Candidatus Desantisbacteria bacterium CG1_02_38_46</name>
    <dbReference type="NCBI Taxonomy" id="1817893"/>
    <lineage>
        <taxon>Bacteria</taxon>
        <taxon>Candidatus Desantisiibacteriota</taxon>
    </lineage>
</organism>
<dbReference type="Proteomes" id="UP000182278">
    <property type="component" value="Unassembled WGS sequence"/>
</dbReference>
<sequence>MNMLILKVIAFVLVFAAGALIAPLLIKVLKNCPNGSCWKMKMGYIVMRIKNLLRRRSKKFEDQLIGGLDLLSNSLKSGFSLFQGLNLLSEEMPPPISEEFRLVLQEVKLGLSLEEALQNLTKRVKSEELGIVITAIEISRETGGSLSESLVRVAYTLRERNKIIEKIKVLTSQGRMQALIMGLLPIFLCIAILGIDSQFIMPLFRQPLGWMMLGIATGMEIMGIIVIRRIMRVDV</sequence>
<evidence type="ECO:0000256" key="4">
    <source>
        <dbReference type="ARBA" id="ARBA00022989"/>
    </source>
</evidence>
<evidence type="ECO:0000256" key="1">
    <source>
        <dbReference type="ARBA" id="ARBA00004651"/>
    </source>
</evidence>
<dbReference type="InterPro" id="IPR018076">
    <property type="entry name" value="T2SS_GspF_dom"/>
</dbReference>
<dbReference type="PANTHER" id="PTHR35007:SF1">
    <property type="entry name" value="PILUS ASSEMBLY PROTEIN"/>
    <property type="match status" value="1"/>
</dbReference>
<evidence type="ECO:0000256" key="3">
    <source>
        <dbReference type="ARBA" id="ARBA00022692"/>
    </source>
</evidence>
<evidence type="ECO:0000259" key="7">
    <source>
        <dbReference type="Pfam" id="PF00482"/>
    </source>
</evidence>
<comment type="caution">
    <text evidence="8">The sequence shown here is derived from an EMBL/GenBank/DDBJ whole genome shotgun (WGS) entry which is preliminary data.</text>
</comment>
<keyword evidence="5 6" id="KW-0472">Membrane</keyword>
<keyword evidence="3 6" id="KW-0812">Transmembrane</keyword>
<name>A0A1J4SAT8_9BACT</name>
<keyword evidence="2" id="KW-1003">Cell membrane</keyword>
<dbReference type="STRING" id="1817893.AUJ66_08120"/>
<dbReference type="EMBL" id="MNUO01000124">
    <property type="protein sequence ID" value="OIN95850.1"/>
    <property type="molecule type" value="Genomic_DNA"/>
</dbReference>
<feature type="transmembrane region" description="Helical" evidence="6">
    <location>
        <begin position="6"/>
        <end position="26"/>
    </location>
</feature>
<keyword evidence="4 6" id="KW-1133">Transmembrane helix</keyword>
<dbReference type="AlphaFoldDB" id="A0A1J4SAT8"/>
<feature type="domain" description="Type II secretion system protein GspF" evidence="7">
    <location>
        <begin position="68"/>
        <end position="193"/>
    </location>
</feature>
<feature type="transmembrane region" description="Helical" evidence="6">
    <location>
        <begin position="176"/>
        <end position="195"/>
    </location>
</feature>
<evidence type="ECO:0000256" key="2">
    <source>
        <dbReference type="ARBA" id="ARBA00022475"/>
    </source>
</evidence>
<evidence type="ECO:0000256" key="5">
    <source>
        <dbReference type="ARBA" id="ARBA00023136"/>
    </source>
</evidence>
<accession>A0A1J4SAT8</accession>
<dbReference type="InterPro" id="IPR042094">
    <property type="entry name" value="T2SS_GspF_sf"/>
</dbReference>